<dbReference type="VEuPathDB" id="FungiDB:GMDG_08431"/>
<keyword evidence="5 7" id="KW-0862">Zinc</keyword>
<accession>L8G2U9</accession>
<dbReference type="SUPFAM" id="SSF57903">
    <property type="entry name" value="FYVE/PHD zinc finger"/>
    <property type="match status" value="1"/>
</dbReference>
<evidence type="ECO:0000313" key="11">
    <source>
        <dbReference type="EMBL" id="ELR07462.1"/>
    </source>
</evidence>
<dbReference type="GO" id="GO:0005634">
    <property type="term" value="C:nucleus"/>
    <property type="evidence" value="ECO:0007669"/>
    <property type="project" value="UniProtKB-SubCell"/>
</dbReference>
<dbReference type="GO" id="GO:0004402">
    <property type="term" value="F:histone acetyltransferase activity"/>
    <property type="evidence" value="ECO:0007669"/>
    <property type="project" value="TreeGrafter"/>
</dbReference>
<evidence type="ECO:0000259" key="10">
    <source>
        <dbReference type="PROSITE" id="PS50016"/>
    </source>
</evidence>
<dbReference type="CDD" id="cd15505">
    <property type="entry name" value="PHD_ING"/>
    <property type="match status" value="1"/>
</dbReference>
<dbReference type="Gene3D" id="3.30.40.10">
    <property type="entry name" value="Zinc/RING finger domain, C3HC4 (zinc finger)"/>
    <property type="match status" value="1"/>
</dbReference>
<name>L8G2U9_PSED2</name>
<comment type="similarity">
    <text evidence="2">Belongs to the ING family.</text>
</comment>
<dbReference type="GO" id="GO:0008270">
    <property type="term" value="F:zinc ion binding"/>
    <property type="evidence" value="ECO:0007669"/>
    <property type="project" value="UniProtKB-KW"/>
</dbReference>
<feature type="binding site" evidence="7">
    <location>
        <position position="760"/>
    </location>
    <ligand>
        <name>Zn(2+)</name>
        <dbReference type="ChEBI" id="CHEBI:29105"/>
        <label>2</label>
    </ligand>
</feature>
<proteinExistence type="inferred from homology"/>
<evidence type="ECO:0000256" key="1">
    <source>
        <dbReference type="ARBA" id="ARBA00004123"/>
    </source>
</evidence>
<dbReference type="GO" id="GO:0006355">
    <property type="term" value="P:regulation of DNA-templated transcription"/>
    <property type="evidence" value="ECO:0007669"/>
    <property type="project" value="TreeGrafter"/>
</dbReference>
<feature type="binding site" evidence="7">
    <location>
        <position position="757"/>
    </location>
    <ligand>
        <name>Zn(2+)</name>
        <dbReference type="ChEBI" id="CHEBI:29105"/>
        <label>2</label>
    </ligand>
</feature>
<sequence>MQPMGRMGNMDENMVSIELPSDPDAQATVTDFLDFTEYLPSDMNRSLALIEKLDYKYTIASAELEDLSRMYGNLPALDPAKRPDPPQLREDISEQLNHVVSNRTLAQAEAYRMDANIDRHYQKLIYIQQKLEGLLEAFPTAQEEAANSVQSVSPQATRIPKITLRLGEPGAHKDARVKRGPRITVPGEVLAPNEFDWDTYDSESDISATADEHPATPKPSQRRVSTSGTKQIKLKVPKLKLVDRTPKTPRAPRPPGVMGTNVHSQVAGISTSNALAKLKPPPDGAPVGSEHRPWGRLTQFELAKLRKRMKKNAVWQPSTTMINRELAILERSLSHYRAAKAEAEAAGLPFDRTWESQGGAAAASNGATMDEDLEEDEELPIVNKGMKLNEQKKAKKESLAKLAVVEAEESARKLADTARVMRGLFGTVRDNGASNGSTETPTSKTPPKSAAARKRKRESTADIEEAAAEADTLKTPAAKKSKTETPVRPPQYTRSIIPQTAKRTRATIELSPAAEGSVAAPTTITTTTSIPLRASSLRKSSTPILPPVKEKKILRGDTKKPSALSSTTDSPALAPTPDTSRARRSATRTPIPSLDALPNLNLPVLSSGRRPPSRGKAASVEPGRTRRASTARATPTPEVPTRPPSRRAKRPAPGPVAAGEPGVAAISVGKRTAAPKRKAGKRGVKEGEAVVQEPDVEVDEDGVPVDPNEPRYCVCNGVSFGEMIACENNQCQYEWFHLPCVGLTIETLPPRTTKWYCPECRVALHIGEKGEVSARGQKK</sequence>
<dbReference type="OrthoDB" id="5411773at2759"/>
<evidence type="ECO:0000256" key="7">
    <source>
        <dbReference type="PIRSR" id="PIRSR628651-51"/>
    </source>
</evidence>
<dbReference type="PANTHER" id="PTHR10333:SF94">
    <property type="entry name" value="FINGER DOMAIN PROTEIN, PUTATIVE (AFU_ORTHOLOGUE AFUA_3G11940)-RELATED"/>
    <property type="match status" value="1"/>
</dbReference>
<evidence type="ECO:0000256" key="8">
    <source>
        <dbReference type="PROSITE-ProRule" id="PRU00146"/>
    </source>
</evidence>
<keyword evidence="4 8" id="KW-0863">Zinc-finger</keyword>
<reference evidence="12" key="1">
    <citation type="submission" date="2010-09" db="EMBL/GenBank/DDBJ databases">
        <title>The genome sequence of Geomyces destructans 20631-21.</title>
        <authorList>
            <consortium name="The Broad Institute Genome Sequencing Platform"/>
            <person name="Cuomo C.A."/>
            <person name="Blehert D.S."/>
            <person name="Lorch J.M."/>
            <person name="Young S.K."/>
            <person name="Zeng Q."/>
            <person name="Gargeya S."/>
            <person name="Fitzgerald M."/>
            <person name="Haas B."/>
            <person name="Abouelleil A."/>
            <person name="Alvarado L."/>
            <person name="Arachchi H.M."/>
            <person name="Berlin A."/>
            <person name="Brown A."/>
            <person name="Chapman S.B."/>
            <person name="Chen Z."/>
            <person name="Dunbar C."/>
            <person name="Freedman E."/>
            <person name="Gearin G."/>
            <person name="Gellesch M."/>
            <person name="Goldberg J."/>
            <person name="Griggs A."/>
            <person name="Gujja S."/>
            <person name="Heiman D."/>
            <person name="Howarth C."/>
            <person name="Larson L."/>
            <person name="Lui A."/>
            <person name="MacDonald P.J.P."/>
            <person name="Montmayeur A."/>
            <person name="Murphy C."/>
            <person name="Neiman D."/>
            <person name="Pearson M."/>
            <person name="Priest M."/>
            <person name="Roberts A."/>
            <person name="Saif S."/>
            <person name="Shea T."/>
            <person name="Shenoy N."/>
            <person name="Sisk P."/>
            <person name="Stolte C."/>
            <person name="Sykes S."/>
            <person name="Wortman J."/>
            <person name="Nusbaum C."/>
            <person name="Birren B."/>
        </authorList>
    </citation>
    <scope>NUCLEOTIDE SEQUENCE [LARGE SCALE GENOMIC DNA]</scope>
    <source>
        <strain evidence="12">ATCC MYA-4855 / 20631-21</strain>
    </source>
</reference>
<feature type="compositionally biased region" description="Basic residues" evidence="9">
    <location>
        <begin position="673"/>
        <end position="682"/>
    </location>
</feature>
<evidence type="ECO:0000313" key="12">
    <source>
        <dbReference type="Proteomes" id="UP000011064"/>
    </source>
</evidence>
<dbReference type="InterPro" id="IPR019786">
    <property type="entry name" value="Zinc_finger_PHD-type_CS"/>
</dbReference>
<comment type="subcellular location">
    <subcellularLocation>
        <location evidence="1">Nucleus</location>
    </subcellularLocation>
</comment>
<dbReference type="Proteomes" id="UP000011064">
    <property type="component" value="Unassembled WGS sequence"/>
</dbReference>
<organism evidence="11 12">
    <name type="scientific">Pseudogymnoascus destructans (strain ATCC MYA-4855 / 20631-21)</name>
    <name type="common">Bat white-nose syndrome fungus</name>
    <name type="synonym">Geomyces destructans</name>
    <dbReference type="NCBI Taxonomy" id="658429"/>
    <lineage>
        <taxon>Eukaryota</taxon>
        <taxon>Fungi</taxon>
        <taxon>Dikarya</taxon>
        <taxon>Ascomycota</taxon>
        <taxon>Pezizomycotina</taxon>
        <taxon>Leotiomycetes</taxon>
        <taxon>Thelebolales</taxon>
        <taxon>Thelebolaceae</taxon>
        <taxon>Pseudogymnoascus</taxon>
    </lineage>
</organism>
<feature type="binding site" evidence="7">
    <location>
        <position position="715"/>
    </location>
    <ligand>
        <name>Zn(2+)</name>
        <dbReference type="ChEBI" id="CHEBI:29105"/>
        <label>1</label>
    </ligand>
</feature>
<dbReference type="InterPro" id="IPR013083">
    <property type="entry name" value="Znf_RING/FYVE/PHD"/>
</dbReference>
<dbReference type="SMART" id="SM00249">
    <property type="entry name" value="PHD"/>
    <property type="match status" value="1"/>
</dbReference>
<dbReference type="InterPro" id="IPR024610">
    <property type="entry name" value="ING_N_histone-binding"/>
</dbReference>
<dbReference type="Pfam" id="PF00628">
    <property type="entry name" value="PHD"/>
    <property type="match status" value="1"/>
</dbReference>
<feature type="binding site" evidence="7">
    <location>
        <position position="731"/>
    </location>
    <ligand>
        <name>Zn(2+)</name>
        <dbReference type="ChEBI" id="CHEBI:29105"/>
        <label>2</label>
    </ligand>
</feature>
<dbReference type="AlphaFoldDB" id="L8G2U9"/>
<dbReference type="InterPro" id="IPR011011">
    <property type="entry name" value="Znf_FYVE_PHD"/>
</dbReference>
<feature type="region of interest" description="Disordered" evidence="9">
    <location>
        <begin position="208"/>
        <end position="231"/>
    </location>
</feature>
<dbReference type="PROSITE" id="PS01359">
    <property type="entry name" value="ZF_PHD_1"/>
    <property type="match status" value="1"/>
</dbReference>
<evidence type="ECO:0000256" key="3">
    <source>
        <dbReference type="ARBA" id="ARBA00022723"/>
    </source>
</evidence>
<dbReference type="GO" id="GO:0000123">
    <property type="term" value="C:histone acetyltransferase complex"/>
    <property type="evidence" value="ECO:0007669"/>
    <property type="project" value="TreeGrafter"/>
</dbReference>
<keyword evidence="12" id="KW-1185">Reference proteome</keyword>
<dbReference type="PANTHER" id="PTHR10333">
    <property type="entry name" value="INHIBITOR OF GROWTH PROTEIN"/>
    <property type="match status" value="1"/>
</dbReference>
<protein>
    <recommendedName>
        <fullName evidence="10">PHD-type domain-containing protein</fullName>
    </recommendedName>
</protein>
<feature type="domain" description="PHD-type" evidence="10">
    <location>
        <begin position="710"/>
        <end position="763"/>
    </location>
</feature>
<evidence type="ECO:0000256" key="2">
    <source>
        <dbReference type="ARBA" id="ARBA00010210"/>
    </source>
</evidence>
<feature type="region of interest" description="Disordered" evidence="9">
    <location>
        <begin position="530"/>
        <end position="686"/>
    </location>
</feature>
<feature type="compositionally biased region" description="Low complexity" evidence="9">
    <location>
        <begin position="655"/>
        <end position="665"/>
    </location>
</feature>
<evidence type="ECO:0000256" key="6">
    <source>
        <dbReference type="ARBA" id="ARBA00023242"/>
    </source>
</evidence>
<dbReference type="InterPro" id="IPR001965">
    <property type="entry name" value="Znf_PHD"/>
</dbReference>
<dbReference type="STRING" id="658429.L8G2U9"/>
<feature type="compositionally biased region" description="Basic and acidic residues" evidence="9">
    <location>
        <begin position="548"/>
        <end position="560"/>
    </location>
</feature>
<feature type="compositionally biased region" description="Low complexity" evidence="9">
    <location>
        <begin position="440"/>
        <end position="450"/>
    </location>
</feature>
<feature type="region of interest" description="Disordered" evidence="9">
    <location>
        <begin position="426"/>
        <end position="500"/>
    </location>
</feature>
<dbReference type="SMART" id="SM01408">
    <property type="entry name" value="ING"/>
    <property type="match status" value="1"/>
</dbReference>
<keyword evidence="3 7" id="KW-0479">Metal-binding</keyword>
<dbReference type="PROSITE" id="PS50016">
    <property type="entry name" value="ZF_PHD_2"/>
    <property type="match status" value="1"/>
</dbReference>
<feature type="compositionally biased region" description="Polar residues" evidence="9">
    <location>
        <begin position="218"/>
        <end position="230"/>
    </location>
</feature>
<dbReference type="HOGENOM" id="CLU_009357_0_0_1"/>
<evidence type="ECO:0000256" key="9">
    <source>
        <dbReference type="SAM" id="MobiDB-lite"/>
    </source>
</evidence>
<feature type="binding site" evidence="7">
    <location>
        <position position="726"/>
    </location>
    <ligand>
        <name>Zn(2+)</name>
        <dbReference type="ChEBI" id="CHEBI:29105"/>
        <label>2</label>
    </ligand>
</feature>
<dbReference type="InterPro" id="IPR028651">
    <property type="entry name" value="ING_fam"/>
</dbReference>
<feature type="binding site" evidence="7">
    <location>
        <position position="713"/>
    </location>
    <ligand>
        <name>Zn(2+)</name>
        <dbReference type="ChEBI" id="CHEBI:29105"/>
        <label>1</label>
    </ligand>
</feature>
<feature type="binding site" evidence="7">
    <location>
        <position position="740"/>
    </location>
    <ligand>
        <name>Zn(2+)</name>
        <dbReference type="ChEBI" id="CHEBI:29105"/>
        <label>1</label>
    </ligand>
</feature>
<evidence type="ECO:0000256" key="4">
    <source>
        <dbReference type="ARBA" id="ARBA00022771"/>
    </source>
</evidence>
<dbReference type="InParanoid" id="L8G2U9"/>
<gene>
    <name evidence="11" type="ORF">GMDG_08431</name>
</gene>
<dbReference type="EMBL" id="GL573534">
    <property type="protein sequence ID" value="ELR07462.1"/>
    <property type="molecule type" value="Genomic_DNA"/>
</dbReference>
<feature type="binding site" evidence="7">
    <location>
        <position position="737"/>
    </location>
    <ligand>
        <name>Zn(2+)</name>
        <dbReference type="ChEBI" id="CHEBI:29105"/>
        <label>1</label>
    </ligand>
</feature>
<dbReference type="Gene3D" id="6.10.140.1740">
    <property type="match status" value="1"/>
</dbReference>
<dbReference type="InterPro" id="IPR019787">
    <property type="entry name" value="Znf_PHD-finger"/>
</dbReference>
<evidence type="ECO:0000256" key="5">
    <source>
        <dbReference type="ARBA" id="ARBA00022833"/>
    </source>
</evidence>
<keyword evidence="6" id="KW-0539">Nucleus</keyword>